<organism evidence="16 17">
    <name type="scientific">Zhongshania aliphaticivorans</name>
    <dbReference type="NCBI Taxonomy" id="1470434"/>
    <lineage>
        <taxon>Bacteria</taxon>
        <taxon>Pseudomonadati</taxon>
        <taxon>Pseudomonadota</taxon>
        <taxon>Gammaproteobacteria</taxon>
        <taxon>Cellvibrionales</taxon>
        <taxon>Spongiibacteraceae</taxon>
        <taxon>Zhongshania</taxon>
    </lineage>
</organism>
<evidence type="ECO:0000256" key="1">
    <source>
        <dbReference type="ARBA" id="ARBA00004571"/>
    </source>
</evidence>
<dbReference type="Pfam" id="PF00593">
    <property type="entry name" value="TonB_dep_Rec_b-barrel"/>
    <property type="match status" value="1"/>
</dbReference>
<proteinExistence type="inferred from homology"/>
<gene>
    <name evidence="16" type="ORF">AZF00_12950</name>
</gene>
<dbReference type="InterPro" id="IPR036942">
    <property type="entry name" value="Beta-barrel_TonB_sf"/>
</dbReference>
<evidence type="ECO:0000256" key="9">
    <source>
        <dbReference type="ARBA" id="ARBA00023136"/>
    </source>
</evidence>
<keyword evidence="9 11" id="KW-0472">Membrane</keyword>
<keyword evidence="10 11" id="KW-0998">Cell outer membrane</keyword>
<protein>
    <recommendedName>
        <fullName evidence="18">Pesticin receptor</fullName>
    </recommendedName>
</protein>
<dbReference type="GO" id="GO:0006826">
    <property type="term" value="P:iron ion transport"/>
    <property type="evidence" value="ECO:0007669"/>
    <property type="project" value="UniProtKB-KW"/>
</dbReference>
<evidence type="ECO:0000256" key="12">
    <source>
        <dbReference type="RuleBase" id="RU003357"/>
    </source>
</evidence>
<name>A0A127M7G3_9GAMM</name>
<feature type="domain" description="TonB-dependent receptor plug" evidence="15">
    <location>
        <begin position="51"/>
        <end position="156"/>
    </location>
</feature>
<feature type="domain" description="TonB-dependent receptor-like beta-barrel" evidence="14">
    <location>
        <begin position="276"/>
        <end position="823"/>
    </location>
</feature>
<evidence type="ECO:0000259" key="15">
    <source>
        <dbReference type="Pfam" id="PF07715"/>
    </source>
</evidence>
<keyword evidence="6" id="KW-0408">Iron</keyword>
<sequence>MNNNKLLALSLALSASAIPSYAQDDSGREEATSRRQIEEVIVTARKRSENIQETPVAVTAFSGDALREQGIMSTQELSKSVPSLQINDSTSPQIFIRGIGQRAHMARFDPSVSVYIDGIFIPRPDGQLLDTIDIESVQVLRGPQGTLFGKNNTGGALVFNLTKPGDTVGGFVEGLMGNYNEQSVRAAVDVPISDTLLSRVSVSSRRRDGFLQNLGSDSNQSIDRLSAIGQIRWEAADNLTVDGLAFYGKVREKYPSYHCELINEDALFVNGLGVLWAGDTDPSNPTAYRDNCAANNRKNLPDLTTNQGDSFRAVKAQDILLLGTTLEWQISENNTLKTIIGYRDATKFGPQSAADEGGPQPFLRALVLDDSIQESLTLEFQLNGSAFDGSVDYTAGFFWQDEYKSERFLTSNPLVGAESSTLIALAAGQSGLNLPNLGTLIPGGTLPLIAGILPLATLQDFDINGQTYAAFTQATWHLTDNIEWTLGGRYTEEIRESDLVTLSADLGAMLSILNSIDPRFIPVVPDMGVAAYAGTWSEDPIQIANDALNSYFPGEIKTPLGAPQYDSRDSTFRQFTPMTSAAWIMPEQWFDDGLLSSAMVYGTWSFGFKSGFHEPSGVDGLTEVAPEELENREIGIKIDALERSLRMNIALYSMSFTNMQLITVNVDSANSLVVTSQNAGESTIDGGELEVLWLPSENMMLSFTYSNNNYKYDEFMDNDLAALALRGEFVPVDRSKEDFAVSPETSASFGAQYTIVTDYGLFTPRIDVSYKSEVYMGLDAGSWQVAQTNPELIYAEAYSLVDARLSWNDPMSDLRVSAYVKNLADKRYDIGAVGTAESLGTFTRALGDPRTFGIELRKEF</sequence>
<evidence type="ECO:0000256" key="5">
    <source>
        <dbReference type="ARBA" id="ARBA00022692"/>
    </source>
</evidence>
<evidence type="ECO:0000256" key="4">
    <source>
        <dbReference type="ARBA" id="ARBA00022496"/>
    </source>
</evidence>
<dbReference type="Proteomes" id="UP000074119">
    <property type="component" value="Chromosome"/>
</dbReference>
<dbReference type="STRING" id="1470434.AZF00_12950"/>
<dbReference type="InterPro" id="IPR012910">
    <property type="entry name" value="Plug_dom"/>
</dbReference>
<evidence type="ECO:0000256" key="7">
    <source>
        <dbReference type="ARBA" id="ARBA00023065"/>
    </source>
</evidence>
<accession>A0A127M7G3</accession>
<dbReference type="RefSeq" id="WP_008248695.1">
    <property type="nucleotide sequence ID" value="NZ_CP014544.1"/>
</dbReference>
<keyword evidence="8 12" id="KW-0798">TonB box</keyword>
<reference evidence="16 17" key="1">
    <citation type="submission" date="2015-12" db="EMBL/GenBank/DDBJ databases">
        <authorList>
            <person name="Shamseldin A."/>
            <person name="Moawad H."/>
            <person name="Abd El-Rahim W.M."/>
            <person name="Sadowsky M.J."/>
        </authorList>
    </citation>
    <scope>NUCLEOTIDE SEQUENCE [LARGE SCALE GENOMIC DNA]</scope>
    <source>
        <strain evidence="16 17">SM2</strain>
    </source>
</reference>
<dbReference type="GO" id="GO:0009279">
    <property type="term" value="C:cell outer membrane"/>
    <property type="evidence" value="ECO:0007669"/>
    <property type="project" value="UniProtKB-SubCell"/>
</dbReference>
<evidence type="ECO:0000259" key="14">
    <source>
        <dbReference type="Pfam" id="PF00593"/>
    </source>
</evidence>
<keyword evidence="3 11" id="KW-1134">Transmembrane beta strand</keyword>
<evidence type="ECO:0000256" key="6">
    <source>
        <dbReference type="ARBA" id="ARBA00023004"/>
    </source>
</evidence>
<evidence type="ECO:0000313" key="17">
    <source>
        <dbReference type="Proteomes" id="UP000074119"/>
    </source>
</evidence>
<dbReference type="PROSITE" id="PS52016">
    <property type="entry name" value="TONB_DEPENDENT_REC_3"/>
    <property type="match status" value="1"/>
</dbReference>
<evidence type="ECO:0000256" key="2">
    <source>
        <dbReference type="ARBA" id="ARBA00022448"/>
    </source>
</evidence>
<dbReference type="InterPro" id="IPR000531">
    <property type="entry name" value="Beta-barrel_TonB"/>
</dbReference>
<comment type="subcellular location">
    <subcellularLocation>
        <location evidence="1 11">Cell outer membrane</location>
        <topology evidence="1 11">Multi-pass membrane protein</topology>
    </subcellularLocation>
</comment>
<keyword evidence="4" id="KW-0410">Iron transport</keyword>
<comment type="similarity">
    <text evidence="11 12">Belongs to the TonB-dependent receptor family.</text>
</comment>
<evidence type="ECO:0008006" key="18">
    <source>
        <dbReference type="Google" id="ProtNLM"/>
    </source>
</evidence>
<evidence type="ECO:0000256" key="10">
    <source>
        <dbReference type="ARBA" id="ARBA00023237"/>
    </source>
</evidence>
<dbReference type="PANTHER" id="PTHR32552:SF81">
    <property type="entry name" value="TONB-DEPENDENT OUTER MEMBRANE RECEPTOR"/>
    <property type="match status" value="1"/>
</dbReference>
<keyword evidence="7" id="KW-0406">Ion transport</keyword>
<evidence type="ECO:0000256" key="13">
    <source>
        <dbReference type="SAM" id="SignalP"/>
    </source>
</evidence>
<feature type="chain" id="PRO_5007275098" description="Pesticin receptor" evidence="13">
    <location>
        <begin position="23"/>
        <end position="860"/>
    </location>
</feature>
<evidence type="ECO:0000313" key="16">
    <source>
        <dbReference type="EMBL" id="AMO69156.1"/>
    </source>
</evidence>
<feature type="signal peptide" evidence="13">
    <location>
        <begin position="1"/>
        <end position="22"/>
    </location>
</feature>
<dbReference type="EMBL" id="CP014544">
    <property type="protein sequence ID" value="AMO69156.1"/>
    <property type="molecule type" value="Genomic_DNA"/>
</dbReference>
<dbReference type="Pfam" id="PF07715">
    <property type="entry name" value="Plug"/>
    <property type="match status" value="1"/>
</dbReference>
<dbReference type="KEGG" id="zal:AZF00_12950"/>
<dbReference type="SUPFAM" id="SSF56935">
    <property type="entry name" value="Porins"/>
    <property type="match status" value="1"/>
</dbReference>
<keyword evidence="5 11" id="KW-0812">Transmembrane</keyword>
<evidence type="ECO:0000256" key="3">
    <source>
        <dbReference type="ARBA" id="ARBA00022452"/>
    </source>
</evidence>
<dbReference type="InterPro" id="IPR039426">
    <property type="entry name" value="TonB-dep_rcpt-like"/>
</dbReference>
<dbReference type="PANTHER" id="PTHR32552">
    <property type="entry name" value="FERRICHROME IRON RECEPTOR-RELATED"/>
    <property type="match status" value="1"/>
</dbReference>
<dbReference type="AlphaFoldDB" id="A0A127M7G3"/>
<evidence type="ECO:0000256" key="8">
    <source>
        <dbReference type="ARBA" id="ARBA00023077"/>
    </source>
</evidence>
<keyword evidence="2 11" id="KW-0813">Transport</keyword>
<dbReference type="Gene3D" id="2.40.170.20">
    <property type="entry name" value="TonB-dependent receptor, beta-barrel domain"/>
    <property type="match status" value="2"/>
</dbReference>
<keyword evidence="13" id="KW-0732">Signal</keyword>
<evidence type="ECO:0000256" key="11">
    <source>
        <dbReference type="PROSITE-ProRule" id="PRU01360"/>
    </source>
</evidence>